<comment type="caution">
    <text evidence="1">The sequence shown here is derived from an EMBL/GenBank/DDBJ whole genome shotgun (WGS) entry which is preliminary data.</text>
</comment>
<sequence>MVVVCLYLITMVKREEIVGNLFKFRARGRLKRRNITIGLRLLKSTKLAACDKVTFDYGRMNSDAAFLYTKDCYVAVPNPRPHDCRCSHDVVCGASFCRQAG</sequence>
<reference evidence="1" key="1">
    <citation type="submission" date="2009-07" db="EMBL/GenBank/DDBJ databases">
        <authorList>
            <person name="Weinstock G."/>
            <person name="Sodergren E."/>
            <person name="Clifton S."/>
            <person name="Fulton L."/>
            <person name="Fulton B."/>
            <person name="Courtney L."/>
            <person name="Fronick C."/>
            <person name="Harrison M."/>
            <person name="Strong C."/>
            <person name="Farmer C."/>
            <person name="Delahaunty K."/>
            <person name="Markovic C."/>
            <person name="Hall O."/>
            <person name="Minx P."/>
            <person name="Tomlinson C."/>
            <person name="Mitreva M."/>
            <person name="Nelson J."/>
            <person name="Hou S."/>
            <person name="Wollam A."/>
            <person name="Pepin K.H."/>
            <person name="Johnson M."/>
            <person name="Bhonagiri V."/>
            <person name="Nash W.E."/>
            <person name="Warren W."/>
            <person name="Chinwalla A."/>
            <person name="Mardis E.R."/>
            <person name="Wilson R.K."/>
        </authorList>
    </citation>
    <scope>NUCLEOTIDE SEQUENCE [LARGE SCALE GENOMIC DNA]</scope>
    <source>
        <strain evidence="1">ATCC 29256</strain>
    </source>
</reference>
<gene>
    <name evidence="1" type="ORF">NEISICOT_00128</name>
</gene>
<protein>
    <submittedName>
        <fullName evidence="1">Uncharacterized protein</fullName>
    </submittedName>
</protein>
<evidence type="ECO:0000313" key="2">
    <source>
        <dbReference type="Proteomes" id="UP000005365"/>
    </source>
</evidence>
<dbReference type="AlphaFoldDB" id="C6M0V2"/>
<dbReference type="EMBL" id="ACKO02000001">
    <property type="protein sequence ID" value="EET46026.1"/>
    <property type="molecule type" value="Genomic_DNA"/>
</dbReference>
<evidence type="ECO:0000313" key="1">
    <source>
        <dbReference type="EMBL" id="EET46026.1"/>
    </source>
</evidence>
<name>C6M0V2_NEISI</name>
<organism evidence="1 2">
    <name type="scientific">Neisseria sicca ATCC 29256</name>
    <dbReference type="NCBI Taxonomy" id="547045"/>
    <lineage>
        <taxon>Bacteria</taxon>
        <taxon>Pseudomonadati</taxon>
        <taxon>Pseudomonadota</taxon>
        <taxon>Betaproteobacteria</taxon>
        <taxon>Neisseriales</taxon>
        <taxon>Neisseriaceae</taxon>
        <taxon>Neisseria</taxon>
    </lineage>
</organism>
<dbReference type="Proteomes" id="UP000005365">
    <property type="component" value="Unassembled WGS sequence"/>
</dbReference>
<keyword evidence="2" id="KW-1185">Reference proteome</keyword>
<proteinExistence type="predicted"/>
<accession>C6M0V2</accession>